<evidence type="ECO:0000313" key="3">
    <source>
        <dbReference type="Proteomes" id="UP001590950"/>
    </source>
</evidence>
<dbReference type="Proteomes" id="UP001590950">
    <property type="component" value="Unassembled WGS sequence"/>
</dbReference>
<name>A0ABR4ARM7_9LECA</name>
<comment type="caution">
    <text evidence="2">The sequence shown here is derived from an EMBL/GenBank/DDBJ whole genome shotgun (WGS) entry which is preliminary data.</text>
</comment>
<dbReference type="PANTHER" id="PTHR11603">
    <property type="entry name" value="AAA FAMILY ATPASE"/>
    <property type="match status" value="1"/>
</dbReference>
<dbReference type="InterPro" id="IPR052041">
    <property type="entry name" value="Nucleic_acid_metab_PIN/TRAM"/>
</dbReference>
<protein>
    <recommendedName>
        <fullName evidence="4">Magnesium chelatase</fullName>
    </recommendedName>
</protein>
<feature type="region of interest" description="Disordered" evidence="1">
    <location>
        <begin position="88"/>
        <end position="112"/>
    </location>
</feature>
<dbReference type="EMBL" id="JBEFKJ010000001">
    <property type="protein sequence ID" value="KAL2048159.1"/>
    <property type="molecule type" value="Genomic_DNA"/>
</dbReference>
<sequence>MDTSELVDKIQELTDLELAVLVCLVTSQHCIIQTEEDGLDPLEQELRLVASNIFGLSYTVVHCNNSSTLEDFSAGILVEGSMPDIEHEDSGMTIDSKHDSLRRSRSNSPVKYESGREAQGIANIVIVSGLTMACQEIQIQALELLRTRRIFIHTAIHAAPKMFLLVFLDGVGAPRLVHHLIDHVFISHYHDQEDGFANLEELSEETEDDRASLSSVLHRSEMPNSLFANQRAFFSQEEVRTLIDLSQTVSVSAEVKAYLQNIVTFLRMHRAVGGGISPRATQHFDLLVKCLAPLHGLAFVTPSLVSLATRKIYPHRIKIISAENDRSMQYGSDLAAVASILDGLRPEDVIDDVLQQVEAPL</sequence>
<proteinExistence type="predicted"/>
<evidence type="ECO:0008006" key="4">
    <source>
        <dbReference type="Google" id="ProtNLM"/>
    </source>
</evidence>
<evidence type="ECO:0000313" key="2">
    <source>
        <dbReference type="EMBL" id="KAL2048159.1"/>
    </source>
</evidence>
<keyword evidence="3" id="KW-1185">Reference proteome</keyword>
<dbReference type="Gene3D" id="1.10.8.80">
    <property type="entry name" value="Magnesium chelatase subunit I, C-Terminal domain"/>
    <property type="match status" value="1"/>
</dbReference>
<reference evidence="2 3" key="1">
    <citation type="submission" date="2024-09" db="EMBL/GenBank/DDBJ databases">
        <title>Rethinking Asexuality: The Enigmatic Case of Functional Sexual Genes in Lepraria (Stereocaulaceae).</title>
        <authorList>
            <person name="Doellman M."/>
            <person name="Sun Y."/>
            <person name="Barcenas-Pena A."/>
            <person name="Lumbsch H.T."/>
            <person name="Grewe F."/>
        </authorList>
    </citation>
    <scope>NUCLEOTIDE SEQUENCE [LARGE SCALE GENOMIC DNA]</scope>
    <source>
        <strain evidence="2 3">Mercado 3170</strain>
    </source>
</reference>
<feature type="compositionally biased region" description="Basic and acidic residues" evidence="1">
    <location>
        <begin position="88"/>
        <end position="102"/>
    </location>
</feature>
<gene>
    <name evidence="2" type="ORF">N7G274_000070</name>
</gene>
<accession>A0ABR4ARM7</accession>
<dbReference type="PANTHER" id="PTHR11603:SF132">
    <property type="entry name" value="C2H2-TYPE DOMAIN-CONTAINING PROTEIN"/>
    <property type="match status" value="1"/>
</dbReference>
<evidence type="ECO:0000256" key="1">
    <source>
        <dbReference type="SAM" id="MobiDB-lite"/>
    </source>
</evidence>
<organism evidence="2 3">
    <name type="scientific">Stereocaulon virgatum</name>
    <dbReference type="NCBI Taxonomy" id="373712"/>
    <lineage>
        <taxon>Eukaryota</taxon>
        <taxon>Fungi</taxon>
        <taxon>Dikarya</taxon>
        <taxon>Ascomycota</taxon>
        <taxon>Pezizomycotina</taxon>
        <taxon>Lecanoromycetes</taxon>
        <taxon>OSLEUM clade</taxon>
        <taxon>Lecanoromycetidae</taxon>
        <taxon>Lecanorales</taxon>
        <taxon>Lecanorineae</taxon>
        <taxon>Stereocaulaceae</taxon>
        <taxon>Stereocaulon</taxon>
    </lineage>
</organism>